<proteinExistence type="predicted"/>
<organism evidence="1 2">
    <name type="scientific">Pseudomonas fluorescens</name>
    <dbReference type="NCBI Taxonomy" id="294"/>
    <lineage>
        <taxon>Bacteria</taxon>
        <taxon>Pseudomonadati</taxon>
        <taxon>Pseudomonadota</taxon>
        <taxon>Gammaproteobacteria</taxon>
        <taxon>Pseudomonadales</taxon>
        <taxon>Pseudomonadaceae</taxon>
        <taxon>Pseudomonas</taxon>
    </lineage>
</organism>
<gene>
    <name evidence="1" type="ORF">PS896_01600</name>
</gene>
<evidence type="ECO:0000313" key="2">
    <source>
        <dbReference type="Proteomes" id="UP000377224"/>
    </source>
</evidence>
<name>A0A5E7IN82_PSEFL</name>
<dbReference type="AlphaFoldDB" id="A0A5E7IN82"/>
<accession>A0A5E7IN82</accession>
<dbReference type="EMBL" id="CABVIN010000001">
    <property type="protein sequence ID" value="VVO76247.1"/>
    <property type="molecule type" value="Genomic_DNA"/>
</dbReference>
<protein>
    <submittedName>
        <fullName evidence="1">Uncharacterized protein</fullName>
    </submittedName>
</protein>
<evidence type="ECO:0000313" key="1">
    <source>
        <dbReference type="EMBL" id="VVO76247.1"/>
    </source>
</evidence>
<reference evidence="1 2" key="1">
    <citation type="submission" date="2019-09" db="EMBL/GenBank/DDBJ databases">
        <authorList>
            <person name="Chandra G."/>
            <person name="Truman W A."/>
        </authorList>
    </citation>
    <scope>NUCLEOTIDE SEQUENCE [LARGE SCALE GENOMIC DNA]</scope>
    <source>
        <strain evidence="1">PS896</strain>
    </source>
</reference>
<dbReference type="Proteomes" id="UP000377224">
    <property type="component" value="Unassembled WGS sequence"/>
</dbReference>
<sequence length="115" mass="12761">MPCEQCGAKRVAFKAGRTQGVQCVQCGASVVTSHFSTIEIDETQYELRCRGDYRDQAHVRAVAAATGDNFLVARNLLQQDRPLLMVGQAQEVLKVRNSLLAVGMACEICPEFRWE</sequence>